<dbReference type="Pfam" id="PF05359">
    <property type="entry name" value="DUF748"/>
    <property type="match status" value="2"/>
</dbReference>
<sequence>MSPRLHVLKIPALTLAGLFVAYLLFGWLVLPRIIQWQAEQYIAEKTGHRLSLDRPEFNPFDLSLRLSNLRLEEADGRPLLAFRELDVDLSAASLFHRAFVFDGIRLEQPQATVVLRPDGRLNWSPLIEALKGKQERPDSPLPRLDIRSFVLAGGRVDFADERAAFATRIEPLNLELSDISTLPDDQGRYQITARTAFGTRVLLRGEGEAYPLALAGHLGVENLDLARLAPYLKELLPTAPPAGVASLTSDYRLSYEQGKLGLTLDKLTAELKGLRLQAGRGPILTVGTIAAKNGSFDLARNRLALGSLSLANAGIELPRATGAPARPLQIASLGVEGLQADLSGRSVGIGRIVLKGGRLKAVRDARGRIDLVAAWQALPRPAAKPAPQPAGKPWHFKAGKLELSGFSAALRDEAVAPAAELAIDDIAVAIDHPSDDLKAPLPLRASFTVKSGGSFEAAGQVVPAGPSADLRLKLADLALKPAQPYLAAVAKLALAGGSLSVQGSARYGKPGASFKGGFVLRDLLLKQSDTGARFLALKSLSSRDLTATPAALAIGQLEVDGLDTSLLIAKDKSLNVSRILRPSRPVVAAKASGPVLADKHKAAPFRVNIARVRVSKGALNFADNSLTLPFGARIHHLRGVINGLSSRPGAPAQVQLDGQVDDYGLARASGQIDLFNPTGFTDLKVIFRNVEMTRLTPYAATFAGRKIDSGKLSLDLEYKIDQRQLTGQNKIIMDRLTLGERVKSPEAKDLPLDLAIAVLQDADGRIDLGLPVSGSLDDPQFSFGQIIWKAIVNVVGKIATAPFRALASLFGGSGEKFEDIAFEAGAARLTPPEREKLVRLAAALGKRPGLALTLHGVYADADRAALKDRQLRFAVAERAGYHVAGQEDPGPLAVHDPKVQAALEKLFAERFGAGELAALKQGFRQANPGQLKEGVAGKMMSALTGLLRQQRQLSAAEVAQLKGADFYTVLFGRLKERETVADERLLALARARGENAAAALKAAGAPADRLMLAAPEQVEAEGGDVPLKLALGAAAKTVAPAAPD</sequence>
<dbReference type="InterPro" id="IPR008023">
    <property type="entry name" value="DUF748"/>
</dbReference>
<dbReference type="PANTHER" id="PTHR30441:SF8">
    <property type="entry name" value="DUF748 DOMAIN-CONTAINING PROTEIN"/>
    <property type="match status" value="1"/>
</dbReference>
<proteinExistence type="predicted"/>
<dbReference type="PANTHER" id="PTHR30441">
    <property type="entry name" value="DUF748 DOMAIN-CONTAINING PROTEIN"/>
    <property type="match status" value="1"/>
</dbReference>
<feature type="transmembrane region" description="Helical" evidence="1">
    <location>
        <begin position="12"/>
        <end position="30"/>
    </location>
</feature>
<dbReference type="InterPro" id="IPR052894">
    <property type="entry name" value="AsmA-related"/>
</dbReference>
<evidence type="ECO:0000256" key="1">
    <source>
        <dbReference type="SAM" id="Phobius"/>
    </source>
</evidence>
<dbReference type="AlphaFoldDB" id="A0A1J5S899"/>
<dbReference type="GO" id="GO:0090313">
    <property type="term" value="P:regulation of protein targeting to membrane"/>
    <property type="evidence" value="ECO:0007669"/>
    <property type="project" value="TreeGrafter"/>
</dbReference>
<keyword evidence="1" id="KW-0472">Membrane</keyword>
<name>A0A1J5S899_9ZZZZ</name>
<dbReference type="EMBL" id="MLJW01000095">
    <property type="protein sequence ID" value="OIR00453.1"/>
    <property type="molecule type" value="Genomic_DNA"/>
</dbReference>
<protein>
    <submittedName>
        <fullName evidence="2">AsmA family protein</fullName>
    </submittedName>
</protein>
<dbReference type="GO" id="GO:0005886">
    <property type="term" value="C:plasma membrane"/>
    <property type="evidence" value="ECO:0007669"/>
    <property type="project" value="TreeGrafter"/>
</dbReference>
<reference evidence="2" key="1">
    <citation type="submission" date="2016-10" db="EMBL/GenBank/DDBJ databases">
        <title>Sequence of Gallionella enrichment culture.</title>
        <authorList>
            <person name="Poehlein A."/>
            <person name="Muehling M."/>
            <person name="Daniel R."/>
        </authorList>
    </citation>
    <scope>NUCLEOTIDE SEQUENCE</scope>
</reference>
<keyword evidence="1" id="KW-1133">Transmembrane helix</keyword>
<accession>A0A1J5S899</accession>
<keyword evidence="1" id="KW-0812">Transmembrane</keyword>
<gene>
    <name evidence="2" type="ORF">GALL_175180</name>
</gene>
<organism evidence="2">
    <name type="scientific">mine drainage metagenome</name>
    <dbReference type="NCBI Taxonomy" id="410659"/>
    <lineage>
        <taxon>unclassified sequences</taxon>
        <taxon>metagenomes</taxon>
        <taxon>ecological metagenomes</taxon>
    </lineage>
</organism>
<evidence type="ECO:0000313" key="2">
    <source>
        <dbReference type="EMBL" id="OIR00453.1"/>
    </source>
</evidence>
<comment type="caution">
    <text evidence="2">The sequence shown here is derived from an EMBL/GenBank/DDBJ whole genome shotgun (WGS) entry which is preliminary data.</text>
</comment>